<keyword evidence="5" id="KW-1185">Reference proteome</keyword>
<evidence type="ECO:0000256" key="1">
    <source>
        <dbReference type="ARBA" id="ARBA00009129"/>
    </source>
</evidence>
<comment type="caution">
    <text evidence="4">The sequence shown here is derived from an EMBL/GenBank/DDBJ whole genome shotgun (WGS) entry which is preliminary data.</text>
</comment>
<evidence type="ECO:0000313" key="4">
    <source>
        <dbReference type="EMBL" id="PFG20894.1"/>
    </source>
</evidence>
<evidence type="ECO:0000256" key="2">
    <source>
        <dbReference type="SAM" id="MobiDB-lite"/>
    </source>
</evidence>
<evidence type="ECO:0000313" key="5">
    <source>
        <dbReference type="Proteomes" id="UP000224915"/>
    </source>
</evidence>
<dbReference type="Proteomes" id="UP000224915">
    <property type="component" value="Unassembled WGS sequence"/>
</dbReference>
<organism evidence="4 5">
    <name type="scientific">Serinibacter salmoneus</name>
    <dbReference type="NCBI Taxonomy" id="556530"/>
    <lineage>
        <taxon>Bacteria</taxon>
        <taxon>Bacillati</taxon>
        <taxon>Actinomycetota</taxon>
        <taxon>Actinomycetes</taxon>
        <taxon>Micrococcales</taxon>
        <taxon>Beutenbergiaceae</taxon>
        <taxon>Serinibacter</taxon>
    </lineage>
</organism>
<dbReference type="OrthoDB" id="2143260at2"/>
<name>A0A2A9D2K0_9MICO</name>
<dbReference type="AlphaFoldDB" id="A0A2A9D2K0"/>
<sequence>MSAQDRFDAKSDQVTGKIKETAGDATDNEQWQAEGRGEQVKGGLKDAAADVKDAAGKAADAVKDAFKK</sequence>
<dbReference type="Gene3D" id="1.10.1470.10">
    <property type="entry name" value="YjbJ"/>
    <property type="match status" value="1"/>
</dbReference>
<feature type="compositionally biased region" description="Basic and acidic residues" evidence="2">
    <location>
        <begin position="1"/>
        <end position="22"/>
    </location>
</feature>
<comment type="similarity">
    <text evidence="1">Belongs to the UPF0337 (CsbD) family.</text>
</comment>
<reference evidence="4 5" key="1">
    <citation type="submission" date="2017-10" db="EMBL/GenBank/DDBJ databases">
        <title>Sequencing the genomes of 1000 actinobacteria strains.</title>
        <authorList>
            <person name="Klenk H.-P."/>
        </authorList>
    </citation>
    <scope>NUCLEOTIDE SEQUENCE [LARGE SCALE GENOMIC DNA]</scope>
    <source>
        <strain evidence="4 5">DSM 21801</strain>
    </source>
</reference>
<proteinExistence type="inferred from homology"/>
<dbReference type="SUPFAM" id="SSF69047">
    <property type="entry name" value="Hypothetical protein YjbJ"/>
    <property type="match status" value="1"/>
</dbReference>
<dbReference type="RefSeq" id="WP_098469808.1">
    <property type="nucleotide sequence ID" value="NZ_PDJD01000001.1"/>
</dbReference>
<feature type="domain" description="CsbD-like" evidence="3">
    <location>
        <begin position="5"/>
        <end position="55"/>
    </location>
</feature>
<dbReference type="InterPro" id="IPR036629">
    <property type="entry name" value="YjbJ_sf"/>
</dbReference>
<dbReference type="Pfam" id="PF05532">
    <property type="entry name" value="CsbD"/>
    <property type="match status" value="1"/>
</dbReference>
<dbReference type="InterPro" id="IPR008462">
    <property type="entry name" value="CsbD"/>
</dbReference>
<feature type="region of interest" description="Disordered" evidence="2">
    <location>
        <begin position="1"/>
        <end position="41"/>
    </location>
</feature>
<protein>
    <submittedName>
        <fullName evidence="4">CsbD-like protein</fullName>
    </submittedName>
</protein>
<dbReference type="EMBL" id="PDJD01000001">
    <property type="protein sequence ID" value="PFG20894.1"/>
    <property type="molecule type" value="Genomic_DNA"/>
</dbReference>
<evidence type="ECO:0000259" key="3">
    <source>
        <dbReference type="Pfam" id="PF05532"/>
    </source>
</evidence>
<gene>
    <name evidence="4" type="ORF">ATL40_2509</name>
</gene>
<accession>A0A2A9D2K0</accession>